<dbReference type="InterPro" id="IPR002921">
    <property type="entry name" value="Fungal_lipase-type"/>
</dbReference>
<dbReference type="AlphaFoldDB" id="D8LDL1"/>
<dbReference type="STRING" id="2880.D8LDL1"/>
<evidence type="ECO:0000256" key="1">
    <source>
        <dbReference type="SAM" id="SignalP"/>
    </source>
</evidence>
<dbReference type="PANTHER" id="PTHR45856:SF24">
    <property type="entry name" value="FUNGAL LIPASE-LIKE DOMAIN-CONTAINING PROTEIN"/>
    <property type="match status" value="1"/>
</dbReference>
<dbReference type="PANTHER" id="PTHR45856">
    <property type="entry name" value="ALPHA/BETA-HYDROLASES SUPERFAMILY PROTEIN"/>
    <property type="match status" value="1"/>
</dbReference>
<evidence type="ECO:0000313" key="4">
    <source>
        <dbReference type="Proteomes" id="UP000002630"/>
    </source>
</evidence>
<keyword evidence="1" id="KW-0732">Signal</keyword>
<protein>
    <submittedName>
        <fullName evidence="3">Lipase</fullName>
    </submittedName>
</protein>
<dbReference type="Proteomes" id="UP000002630">
    <property type="component" value="Linkage Group LG10"/>
</dbReference>
<name>D8LDL1_ECTSI</name>
<dbReference type="InParanoid" id="D8LDL1"/>
<dbReference type="EMBL" id="FN647877">
    <property type="protein sequence ID" value="CBN74085.1"/>
    <property type="molecule type" value="Genomic_DNA"/>
</dbReference>
<evidence type="ECO:0000313" key="3">
    <source>
        <dbReference type="EMBL" id="CBN74085.1"/>
    </source>
</evidence>
<dbReference type="SUPFAM" id="SSF53474">
    <property type="entry name" value="alpha/beta-Hydrolases"/>
    <property type="match status" value="1"/>
</dbReference>
<dbReference type="EMBL" id="FN649735">
    <property type="protein sequence ID" value="CBN74085.1"/>
    <property type="molecule type" value="Genomic_DNA"/>
</dbReference>
<dbReference type="InterPro" id="IPR029058">
    <property type="entry name" value="AB_hydrolase_fold"/>
</dbReference>
<feature type="chain" id="PRO_5003116983" evidence="1">
    <location>
        <begin position="24"/>
        <end position="310"/>
    </location>
</feature>
<dbReference type="OrthoDB" id="426718at2759"/>
<reference evidence="3 4" key="1">
    <citation type="journal article" date="2010" name="Nature">
        <title>The Ectocarpus genome and the independent evolution of multicellularity in brown algae.</title>
        <authorList>
            <person name="Cock J.M."/>
            <person name="Sterck L."/>
            <person name="Rouze P."/>
            <person name="Scornet D."/>
            <person name="Allen A.E."/>
            <person name="Amoutzias G."/>
            <person name="Anthouard V."/>
            <person name="Artiguenave F."/>
            <person name="Aury J.M."/>
            <person name="Badger J.H."/>
            <person name="Beszteri B."/>
            <person name="Billiau K."/>
            <person name="Bonnet E."/>
            <person name="Bothwell J.H."/>
            <person name="Bowler C."/>
            <person name="Boyen C."/>
            <person name="Brownlee C."/>
            <person name="Carrano C.J."/>
            <person name="Charrier B."/>
            <person name="Cho G.Y."/>
            <person name="Coelho S.M."/>
            <person name="Collen J."/>
            <person name="Corre E."/>
            <person name="Da Silva C."/>
            <person name="Delage L."/>
            <person name="Delaroque N."/>
            <person name="Dittami S.M."/>
            <person name="Doulbeau S."/>
            <person name="Elias M."/>
            <person name="Farnham G."/>
            <person name="Gachon C.M."/>
            <person name="Gschloessl B."/>
            <person name="Heesch S."/>
            <person name="Jabbari K."/>
            <person name="Jubin C."/>
            <person name="Kawai H."/>
            <person name="Kimura K."/>
            <person name="Kloareg B."/>
            <person name="Kupper F.C."/>
            <person name="Lang D."/>
            <person name="Le Bail A."/>
            <person name="Leblanc C."/>
            <person name="Lerouge P."/>
            <person name="Lohr M."/>
            <person name="Lopez P.J."/>
            <person name="Martens C."/>
            <person name="Maumus F."/>
            <person name="Michel G."/>
            <person name="Miranda-Saavedra D."/>
            <person name="Morales J."/>
            <person name="Moreau H."/>
            <person name="Motomura T."/>
            <person name="Nagasato C."/>
            <person name="Napoli C.A."/>
            <person name="Nelson D.R."/>
            <person name="Nyvall-Collen P."/>
            <person name="Peters A.F."/>
            <person name="Pommier C."/>
            <person name="Potin P."/>
            <person name="Poulain J."/>
            <person name="Quesneville H."/>
            <person name="Read B."/>
            <person name="Rensing S.A."/>
            <person name="Ritter A."/>
            <person name="Rousvoal S."/>
            <person name="Samanta M."/>
            <person name="Samson G."/>
            <person name="Schroeder D.C."/>
            <person name="Segurens B."/>
            <person name="Strittmatter M."/>
            <person name="Tonon T."/>
            <person name="Tregear J.W."/>
            <person name="Valentin K."/>
            <person name="von Dassow P."/>
            <person name="Yamagishi T."/>
            <person name="Van de Peer Y."/>
            <person name="Wincker P."/>
        </authorList>
    </citation>
    <scope>NUCLEOTIDE SEQUENCE [LARGE SCALE GENOMIC DNA]</scope>
    <source>
        <strain evidence="4">Ec32 / CCAP1310/4</strain>
    </source>
</reference>
<dbReference type="Pfam" id="PF01764">
    <property type="entry name" value="Lipase_3"/>
    <property type="match status" value="1"/>
</dbReference>
<dbReference type="eggNOG" id="ENOG502T0TR">
    <property type="taxonomic scope" value="Eukaryota"/>
</dbReference>
<dbReference type="CDD" id="cd00519">
    <property type="entry name" value="Lipase_3"/>
    <property type="match status" value="1"/>
</dbReference>
<keyword evidence="4" id="KW-1185">Reference proteome</keyword>
<evidence type="ECO:0000259" key="2">
    <source>
        <dbReference type="Pfam" id="PF01764"/>
    </source>
</evidence>
<proteinExistence type="predicted"/>
<gene>
    <name evidence="3" type="ORF">Esi_0012_0169</name>
</gene>
<dbReference type="Gene3D" id="3.40.50.1820">
    <property type="entry name" value="alpha/beta hydrolase"/>
    <property type="match status" value="1"/>
</dbReference>
<sequence>MRAITRIWASAVAAAAAAAAAVASFTSTGAQSQPRGTLREDDVVIVPPFEANLVEVASEADPAVSGRSILDAIHDTEAFVTANDDMIVVVFRGTQELTDWTTNLNMGLRSARNEWKIDLEGCDLHRGFDDGVDTVWLPSSKNGMYQTIKNLYNEHGKSRKLYIAGHSLGGALATIAAARLSFVDDMNIAGIYTIGSPRGAISTSNVWDRLLGRMSALFRGELIDGINDHGTSEYARLFKQAVIASRLSLLDKTKSVVKDAVQKVIPVNMERKKAQLQEIRQAKEAAFKASKVTISPSFDVTDDSSSSMEL</sequence>
<accession>D8LDL1</accession>
<feature type="domain" description="Fungal lipase-type" evidence="2">
    <location>
        <begin position="88"/>
        <end position="198"/>
    </location>
</feature>
<feature type="signal peptide" evidence="1">
    <location>
        <begin position="1"/>
        <end position="23"/>
    </location>
</feature>
<dbReference type="GO" id="GO:0006629">
    <property type="term" value="P:lipid metabolic process"/>
    <property type="evidence" value="ECO:0007669"/>
    <property type="project" value="InterPro"/>
</dbReference>
<organism evidence="3 4">
    <name type="scientific">Ectocarpus siliculosus</name>
    <name type="common">Brown alga</name>
    <name type="synonym">Conferva siliculosa</name>
    <dbReference type="NCBI Taxonomy" id="2880"/>
    <lineage>
        <taxon>Eukaryota</taxon>
        <taxon>Sar</taxon>
        <taxon>Stramenopiles</taxon>
        <taxon>Ochrophyta</taxon>
        <taxon>PX clade</taxon>
        <taxon>Phaeophyceae</taxon>
        <taxon>Ectocarpales</taxon>
        <taxon>Ectocarpaceae</taxon>
        <taxon>Ectocarpus</taxon>
    </lineage>
</organism>
<dbReference type="InterPro" id="IPR051218">
    <property type="entry name" value="Sec_MonoDiacylglyc_Lipase"/>
</dbReference>